<dbReference type="GeneID" id="18168843"/>
<evidence type="ECO:0000313" key="1">
    <source>
        <dbReference type="EMBL" id="EGX90412.1"/>
    </source>
</evidence>
<dbReference type="GO" id="GO:0005524">
    <property type="term" value="F:ATP binding"/>
    <property type="evidence" value="ECO:0007669"/>
    <property type="project" value="UniProtKB-KW"/>
</dbReference>
<dbReference type="KEGG" id="cmt:CCM_06832"/>
<accession>G3JL38</accession>
<keyword evidence="1" id="KW-0547">Nucleotide-binding</keyword>
<dbReference type="PANTHER" id="PTHR37807">
    <property type="entry name" value="OS07G0160300 PROTEIN"/>
    <property type="match status" value="1"/>
</dbReference>
<dbReference type="Pfam" id="PF13671">
    <property type="entry name" value="AAA_33"/>
    <property type="match status" value="1"/>
</dbReference>
<dbReference type="SUPFAM" id="SSF52540">
    <property type="entry name" value="P-loop containing nucleoside triphosphate hydrolases"/>
    <property type="match status" value="1"/>
</dbReference>
<dbReference type="HOGENOM" id="CLU_101476_0_0_1"/>
<reference evidence="1 2" key="1">
    <citation type="journal article" date="2011" name="Genome Biol.">
        <title>Genome sequence of the insect pathogenic fungus Cordyceps militaris, a valued traditional Chinese medicine.</title>
        <authorList>
            <person name="Zheng P."/>
            <person name="Xia Y."/>
            <person name="Xiao G."/>
            <person name="Xiong C."/>
            <person name="Hu X."/>
            <person name="Zhang S."/>
            <person name="Zheng H."/>
            <person name="Huang Y."/>
            <person name="Zhou Y."/>
            <person name="Wang S."/>
            <person name="Zhao G.P."/>
            <person name="Liu X."/>
            <person name="St Leger R.J."/>
            <person name="Wang C."/>
        </authorList>
    </citation>
    <scope>NUCLEOTIDE SEQUENCE [LARGE SCALE GENOMIC DNA]</scope>
    <source>
        <strain evidence="1 2">CM01</strain>
    </source>
</reference>
<dbReference type="EMBL" id="JH126403">
    <property type="protein sequence ID" value="EGX90412.1"/>
    <property type="molecule type" value="Genomic_DNA"/>
</dbReference>
<dbReference type="RefSeq" id="XP_006672033.1">
    <property type="nucleotide sequence ID" value="XM_006671970.1"/>
</dbReference>
<dbReference type="InterPro" id="IPR027417">
    <property type="entry name" value="P-loop_NTPase"/>
</dbReference>
<dbReference type="OrthoDB" id="3231855at2759"/>
<proteinExistence type="predicted"/>
<organism evidence="1 2">
    <name type="scientific">Cordyceps militaris (strain CM01)</name>
    <name type="common">Caterpillar fungus</name>
    <dbReference type="NCBI Taxonomy" id="983644"/>
    <lineage>
        <taxon>Eukaryota</taxon>
        <taxon>Fungi</taxon>
        <taxon>Dikarya</taxon>
        <taxon>Ascomycota</taxon>
        <taxon>Pezizomycotina</taxon>
        <taxon>Sordariomycetes</taxon>
        <taxon>Hypocreomycetidae</taxon>
        <taxon>Hypocreales</taxon>
        <taxon>Cordycipitaceae</taxon>
        <taxon>Cordyceps</taxon>
    </lineage>
</organism>
<dbReference type="STRING" id="983644.G3JL38"/>
<dbReference type="eggNOG" id="ENOG502T5X7">
    <property type="taxonomic scope" value="Eukaryota"/>
</dbReference>
<name>G3JL38_CORMM</name>
<keyword evidence="1" id="KW-0067">ATP-binding</keyword>
<protein>
    <submittedName>
        <fullName evidence="1">ATP-binding protein (P-loop)</fullName>
    </submittedName>
</protein>
<keyword evidence="2" id="KW-1185">Reference proteome</keyword>
<dbReference type="Gene3D" id="3.40.50.300">
    <property type="entry name" value="P-loop containing nucleotide triphosphate hydrolases"/>
    <property type="match status" value="1"/>
</dbReference>
<dbReference type="OMA" id="VEKMMDY"/>
<dbReference type="VEuPathDB" id="FungiDB:CCM_06832"/>
<evidence type="ECO:0000313" key="2">
    <source>
        <dbReference type="Proteomes" id="UP000001610"/>
    </source>
</evidence>
<sequence>MGDLSFVRSQRCLQTQSSTAQPHTTIPYSTRSMSVQTKVLIQMSGAPGSGKSTMARLLRPCLASAGAVVVDHDVLRSAFLASGLDFAAAARHAYELQWTLAEDLMRQGLSVIVDSTCNFPETLACGAALGRAPRPRLLRTAVDGPPPGAADAGEEGRARFARWMEHPCRPATTDSVIVVDATREPEMLRDEILNRIIASSG</sequence>
<dbReference type="PANTHER" id="PTHR37807:SF3">
    <property type="entry name" value="OS07G0160300 PROTEIN"/>
    <property type="match status" value="1"/>
</dbReference>
<dbReference type="Proteomes" id="UP000001610">
    <property type="component" value="Unassembled WGS sequence"/>
</dbReference>
<dbReference type="AlphaFoldDB" id="G3JL38"/>
<gene>
    <name evidence="1" type="ORF">CCM_06832</name>
</gene>
<dbReference type="InParanoid" id="G3JL38"/>